<dbReference type="Ensembl" id="ENSEBUT00000026836.1">
    <property type="protein sequence ID" value="ENSEBUP00000026260.1"/>
    <property type="gene ID" value="ENSEBUG00000016180.1"/>
</dbReference>
<organism evidence="9 10">
    <name type="scientific">Eptatretus burgeri</name>
    <name type="common">Inshore hagfish</name>
    <dbReference type="NCBI Taxonomy" id="7764"/>
    <lineage>
        <taxon>Eukaryota</taxon>
        <taxon>Metazoa</taxon>
        <taxon>Chordata</taxon>
        <taxon>Craniata</taxon>
        <taxon>Vertebrata</taxon>
        <taxon>Cyclostomata</taxon>
        <taxon>Myxini</taxon>
        <taxon>Myxiniformes</taxon>
        <taxon>Myxinidae</taxon>
        <taxon>Eptatretinae</taxon>
        <taxon>Eptatretus</taxon>
    </lineage>
</organism>
<evidence type="ECO:0000256" key="4">
    <source>
        <dbReference type="ARBA" id="ARBA00022989"/>
    </source>
</evidence>
<keyword evidence="10" id="KW-1185">Reference proteome</keyword>
<evidence type="ECO:0000256" key="2">
    <source>
        <dbReference type="ARBA" id="ARBA00010252"/>
    </source>
</evidence>
<feature type="transmembrane region" description="Helical" evidence="6">
    <location>
        <begin position="72"/>
        <end position="94"/>
    </location>
</feature>
<dbReference type="PANTHER" id="PTHR10838">
    <property type="entry name" value="SYNAPTOGYRIN"/>
    <property type="match status" value="1"/>
</dbReference>
<dbReference type="PROSITE" id="PS51225">
    <property type="entry name" value="MARVEL"/>
    <property type="match status" value="1"/>
</dbReference>
<name>A0A8C4R7K0_EPTBU</name>
<dbReference type="InterPro" id="IPR008253">
    <property type="entry name" value="Marvel"/>
</dbReference>
<dbReference type="OMA" id="FYLWSQW"/>
<feature type="region of interest" description="Disordered" evidence="7">
    <location>
        <begin position="185"/>
        <end position="234"/>
    </location>
</feature>
<comment type="subcellular location">
    <subcellularLocation>
        <location evidence="1 6">Membrane</location>
        <topology evidence="1 6">Multi-pass membrane protein</topology>
    </subcellularLocation>
</comment>
<keyword evidence="4 6" id="KW-1133">Transmembrane helix</keyword>
<feature type="transmembrane region" description="Helical" evidence="6">
    <location>
        <begin position="32"/>
        <end position="52"/>
    </location>
</feature>
<sequence length="234" mass="25998">MESISSAYGAGKAGGALDPVAVTKQPQTILRALNWVFAVIVFGCISNEGYISYTGSPELTCIFNQNEDACRFGVTIGVIAFFASLCFFLLDIYFAQISSVKDRRNAIILDMAFSGFWAFMWFVAFCFLTDQWRATKEEKAPSYARDSARAAITFCFFSIFSWAASVFLAYKRFRLGVDSTFSESYVDPGQTSQEAPFTKPYPSSGPVEHVDSYQRSDPFPDGMAEGLGYQSQPY</sequence>
<feature type="compositionally biased region" description="Polar residues" evidence="7">
    <location>
        <begin position="185"/>
        <end position="195"/>
    </location>
</feature>
<evidence type="ECO:0000313" key="10">
    <source>
        <dbReference type="Proteomes" id="UP000694388"/>
    </source>
</evidence>
<accession>A0A8C4R7K0</accession>
<proteinExistence type="inferred from homology"/>
<dbReference type="GO" id="GO:0030672">
    <property type="term" value="C:synaptic vesicle membrane"/>
    <property type="evidence" value="ECO:0007669"/>
    <property type="project" value="TreeGrafter"/>
</dbReference>
<evidence type="ECO:0000256" key="6">
    <source>
        <dbReference type="PIRNR" id="PIRNR011282"/>
    </source>
</evidence>
<keyword evidence="3 6" id="KW-0812">Transmembrane</keyword>
<evidence type="ECO:0000313" key="9">
    <source>
        <dbReference type="Ensembl" id="ENSEBUP00000026260.1"/>
    </source>
</evidence>
<dbReference type="GeneTree" id="ENSGT00950000182935"/>
<dbReference type="InterPro" id="IPR016579">
    <property type="entry name" value="Synaptogyrin"/>
</dbReference>
<dbReference type="PIRSF" id="PIRSF011282">
    <property type="entry name" value="Synaptogyrin"/>
    <property type="match status" value="1"/>
</dbReference>
<dbReference type="AlphaFoldDB" id="A0A8C4R7K0"/>
<feature type="domain" description="MARVEL" evidence="8">
    <location>
        <begin position="22"/>
        <end position="174"/>
    </location>
</feature>
<evidence type="ECO:0000256" key="7">
    <source>
        <dbReference type="SAM" id="MobiDB-lite"/>
    </source>
</evidence>
<reference evidence="9" key="2">
    <citation type="submission" date="2025-09" db="UniProtKB">
        <authorList>
            <consortium name="Ensembl"/>
        </authorList>
    </citation>
    <scope>IDENTIFICATION</scope>
</reference>
<keyword evidence="5 6" id="KW-0472">Membrane</keyword>
<feature type="transmembrane region" description="Helical" evidence="6">
    <location>
        <begin position="106"/>
        <end position="128"/>
    </location>
</feature>
<dbReference type="PANTHER" id="PTHR10838:SF20">
    <property type="entry name" value="SYNAPTOGYRIN"/>
    <property type="match status" value="1"/>
</dbReference>
<dbReference type="Proteomes" id="UP000694388">
    <property type="component" value="Unplaced"/>
</dbReference>
<dbReference type="GO" id="GO:0031594">
    <property type="term" value="C:neuromuscular junction"/>
    <property type="evidence" value="ECO:0007669"/>
    <property type="project" value="TreeGrafter"/>
</dbReference>
<evidence type="ECO:0000259" key="8">
    <source>
        <dbReference type="PROSITE" id="PS51225"/>
    </source>
</evidence>
<protein>
    <recommendedName>
        <fullName evidence="6">Synaptogyrin</fullName>
    </recommendedName>
</protein>
<feature type="transmembrane region" description="Helical" evidence="6">
    <location>
        <begin position="148"/>
        <end position="170"/>
    </location>
</feature>
<evidence type="ECO:0000256" key="5">
    <source>
        <dbReference type="ARBA" id="ARBA00023136"/>
    </source>
</evidence>
<dbReference type="Pfam" id="PF01284">
    <property type="entry name" value="MARVEL"/>
    <property type="match status" value="1"/>
</dbReference>
<evidence type="ECO:0000256" key="1">
    <source>
        <dbReference type="ARBA" id="ARBA00004141"/>
    </source>
</evidence>
<comment type="similarity">
    <text evidence="2 6">Belongs to the synaptogyrin family.</text>
</comment>
<evidence type="ECO:0000256" key="3">
    <source>
        <dbReference type="ARBA" id="ARBA00022692"/>
    </source>
</evidence>
<reference evidence="9" key="1">
    <citation type="submission" date="2025-08" db="UniProtKB">
        <authorList>
            <consortium name="Ensembl"/>
        </authorList>
    </citation>
    <scope>IDENTIFICATION</scope>
</reference>